<evidence type="ECO:0000313" key="2">
    <source>
        <dbReference type="EMBL" id="THV41097.1"/>
    </source>
</evidence>
<proteinExistence type="predicted"/>
<accession>A0A4S8Q9I5</accession>
<dbReference type="InterPro" id="IPR011008">
    <property type="entry name" value="Dimeric_a/b-barrel"/>
</dbReference>
<dbReference type="Gene3D" id="3.30.70.100">
    <property type="match status" value="1"/>
</dbReference>
<reference evidence="2 3" key="2">
    <citation type="submission" date="2019-05" db="EMBL/GenBank/DDBJ databases">
        <title>Glycomyces buryatensis sp. nov.</title>
        <authorList>
            <person name="Nikitina E."/>
        </authorList>
    </citation>
    <scope>NUCLEOTIDE SEQUENCE [LARGE SCALE GENOMIC DNA]</scope>
    <source>
        <strain evidence="2 3">18</strain>
    </source>
</reference>
<dbReference type="EMBL" id="STGY01000053">
    <property type="protein sequence ID" value="THV41097.1"/>
    <property type="molecule type" value="Genomic_DNA"/>
</dbReference>
<dbReference type="Pfam" id="PF03992">
    <property type="entry name" value="ABM"/>
    <property type="match status" value="1"/>
</dbReference>
<dbReference type="OrthoDB" id="255603at2"/>
<dbReference type="AlphaFoldDB" id="A0A4S8Q9I5"/>
<comment type="caution">
    <text evidence="2">The sequence shown here is derived from an EMBL/GenBank/DDBJ whole genome shotgun (WGS) entry which is preliminary data.</text>
</comment>
<name>A0A4S8Q9I5_9ACTN</name>
<dbReference type="SUPFAM" id="SSF54909">
    <property type="entry name" value="Dimeric alpha+beta barrel"/>
    <property type="match status" value="1"/>
</dbReference>
<dbReference type="RefSeq" id="WP_136535046.1">
    <property type="nucleotide sequence ID" value="NZ_STGY01000053.1"/>
</dbReference>
<evidence type="ECO:0000259" key="1">
    <source>
        <dbReference type="Pfam" id="PF03992"/>
    </source>
</evidence>
<feature type="domain" description="ABM" evidence="1">
    <location>
        <begin position="3"/>
        <end position="69"/>
    </location>
</feature>
<dbReference type="Proteomes" id="UP000308760">
    <property type="component" value="Unassembled WGS sequence"/>
</dbReference>
<protein>
    <recommendedName>
        <fullName evidence="1">ABM domain-containing protein</fullName>
    </recommendedName>
</protein>
<keyword evidence="3" id="KW-1185">Reference proteome</keyword>
<gene>
    <name evidence="2" type="ORF">FAB82_13425</name>
</gene>
<sequence length="96" mass="10392">MSVITVTRFTVAPENVEELRSRHAALVADVKDTGAGLARAQFGRIDETSYVGIWRWDSAADLQAAREIPPAPEAAKAAFSLVTDATVDEIHVLDEL</sequence>
<dbReference type="InterPro" id="IPR007138">
    <property type="entry name" value="ABM_dom"/>
</dbReference>
<reference evidence="3" key="1">
    <citation type="submission" date="2019-04" db="EMBL/GenBank/DDBJ databases">
        <title>Nocardioides xinjiangensis sp. nov.</title>
        <authorList>
            <person name="Liu S."/>
        </authorList>
    </citation>
    <scope>NUCLEOTIDE SEQUENCE [LARGE SCALE GENOMIC DNA]</scope>
    <source>
        <strain evidence="3">18</strain>
    </source>
</reference>
<evidence type="ECO:0000313" key="3">
    <source>
        <dbReference type="Proteomes" id="UP000308760"/>
    </source>
</evidence>
<organism evidence="2 3">
    <name type="scientific">Glycomyces buryatensis</name>
    <dbReference type="NCBI Taxonomy" id="2570927"/>
    <lineage>
        <taxon>Bacteria</taxon>
        <taxon>Bacillati</taxon>
        <taxon>Actinomycetota</taxon>
        <taxon>Actinomycetes</taxon>
        <taxon>Glycomycetales</taxon>
        <taxon>Glycomycetaceae</taxon>
        <taxon>Glycomyces</taxon>
    </lineage>
</organism>